<feature type="compositionally biased region" description="Low complexity" evidence="1">
    <location>
        <begin position="54"/>
        <end position="68"/>
    </location>
</feature>
<dbReference type="AlphaFoldDB" id="A0A9W8GCG6"/>
<dbReference type="InterPro" id="IPR011993">
    <property type="entry name" value="PH-like_dom_sf"/>
</dbReference>
<name>A0A9W8GCG6_9FUNG</name>
<feature type="region of interest" description="Disordered" evidence="1">
    <location>
        <begin position="529"/>
        <end position="561"/>
    </location>
</feature>
<organism evidence="2 3">
    <name type="scientific">Coemansia spiralis</name>
    <dbReference type="NCBI Taxonomy" id="417178"/>
    <lineage>
        <taxon>Eukaryota</taxon>
        <taxon>Fungi</taxon>
        <taxon>Fungi incertae sedis</taxon>
        <taxon>Zoopagomycota</taxon>
        <taxon>Kickxellomycotina</taxon>
        <taxon>Kickxellomycetes</taxon>
        <taxon>Kickxellales</taxon>
        <taxon>Kickxellaceae</taxon>
        <taxon>Coemansia</taxon>
    </lineage>
</organism>
<dbReference type="Proteomes" id="UP001151518">
    <property type="component" value="Unassembled WGS sequence"/>
</dbReference>
<reference evidence="2" key="1">
    <citation type="submission" date="2022-07" db="EMBL/GenBank/DDBJ databases">
        <title>Phylogenomic reconstructions and comparative analyses of Kickxellomycotina fungi.</title>
        <authorList>
            <person name="Reynolds N.K."/>
            <person name="Stajich J.E."/>
            <person name="Barry K."/>
            <person name="Grigoriev I.V."/>
            <person name="Crous P."/>
            <person name="Smith M.E."/>
        </authorList>
    </citation>
    <scope>NUCLEOTIDE SEQUENCE</scope>
    <source>
        <strain evidence="2">NRRL 3115</strain>
    </source>
</reference>
<feature type="compositionally biased region" description="Polar residues" evidence="1">
    <location>
        <begin position="982"/>
        <end position="995"/>
    </location>
</feature>
<feature type="region of interest" description="Disordered" evidence="1">
    <location>
        <begin position="968"/>
        <end position="1005"/>
    </location>
</feature>
<feature type="region of interest" description="Disordered" evidence="1">
    <location>
        <begin position="290"/>
        <end position="322"/>
    </location>
</feature>
<feature type="region of interest" description="Disordered" evidence="1">
    <location>
        <begin position="378"/>
        <end position="407"/>
    </location>
</feature>
<feature type="region of interest" description="Disordered" evidence="1">
    <location>
        <begin position="1"/>
        <end position="68"/>
    </location>
</feature>
<gene>
    <name evidence="2" type="ORF">GGI25_000210</name>
</gene>
<feature type="compositionally biased region" description="Polar residues" evidence="1">
    <location>
        <begin position="471"/>
        <end position="485"/>
    </location>
</feature>
<feature type="compositionally biased region" description="Acidic residues" evidence="1">
    <location>
        <begin position="781"/>
        <end position="795"/>
    </location>
</feature>
<feature type="compositionally biased region" description="Polar residues" evidence="1">
    <location>
        <begin position="116"/>
        <end position="126"/>
    </location>
</feature>
<comment type="caution">
    <text evidence="2">The sequence shown here is derived from an EMBL/GenBank/DDBJ whole genome shotgun (WGS) entry which is preliminary data.</text>
</comment>
<feature type="compositionally biased region" description="Low complexity" evidence="1">
    <location>
        <begin position="541"/>
        <end position="558"/>
    </location>
</feature>
<feature type="compositionally biased region" description="Polar residues" evidence="1">
    <location>
        <begin position="89"/>
        <end position="100"/>
    </location>
</feature>
<feature type="region of interest" description="Disordered" evidence="1">
    <location>
        <begin position="574"/>
        <end position="601"/>
    </location>
</feature>
<accession>A0A9W8GCG6</accession>
<dbReference type="EMBL" id="JANBTW010000002">
    <property type="protein sequence ID" value="KAJ2680906.1"/>
    <property type="molecule type" value="Genomic_DNA"/>
</dbReference>
<feature type="compositionally biased region" description="Low complexity" evidence="1">
    <location>
        <begin position="446"/>
        <end position="455"/>
    </location>
</feature>
<feature type="region of interest" description="Disordered" evidence="1">
    <location>
        <begin position="89"/>
        <end position="126"/>
    </location>
</feature>
<protein>
    <recommendedName>
        <fullName evidence="4">PH domain-containing protein</fullName>
    </recommendedName>
</protein>
<feature type="region of interest" description="Disordered" evidence="1">
    <location>
        <begin position="738"/>
        <end position="795"/>
    </location>
</feature>
<evidence type="ECO:0000313" key="3">
    <source>
        <dbReference type="Proteomes" id="UP001151518"/>
    </source>
</evidence>
<proteinExistence type="predicted"/>
<feature type="compositionally biased region" description="Low complexity" evidence="1">
    <location>
        <begin position="1"/>
        <end position="15"/>
    </location>
</feature>
<evidence type="ECO:0000313" key="2">
    <source>
        <dbReference type="EMBL" id="KAJ2680906.1"/>
    </source>
</evidence>
<feature type="compositionally biased region" description="Basic and acidic residues" evidence="1">
    <location>
        <begin position="38"/>
        <end position="51"/>
    </location>
</feature>
<evidence type="ECO:0008006" key="4">
    <source>
        <dbReference type="Google" id="ProtNLM"/>
    </source>
</evidence>
<sequence>MDVSSSPAATAALSAVQPMVRTTSMKDSDGTELLDAPSAKHADSGKKKDASRPVSTSSGTSMGSMVESPSGAAASAAAAAAAGRLLESQDSLSTMPTPRNTFLYPPTGISIPDKPPTQTSGSASNTLTNQVPNWVSEHHQQQLQELLEKKGLPSDKTEFAKLSHLPCAQASYDDSYFLLSQPTDPTACPSSREAAIAMLHRTARADETHSTDSSSNRCQLQPQARAFDTPLVLAPPAEALTSLEEALMGILARRNVPNRTQIYNSPRSGAGTVKSPASATGLGSAAALAANAKGSRRKQRMSVMSAGQESSNSGGADDKRSMRSRISALSGEIITSSNGLGAGATPYTELNNHLDRLTACISRLQAAPLDLATPVSATRPTSVKTQPAGSISLQPSHTRQISTSSFGGKSFMSAQSLIATPLTHESLPLPPPPPLPDAQHPRHNSSSRLSPVSESPAGADSASLEEEQQRPRSSSHASVMSGTSTESRRRIMVTEVLTSSQFPNLFGNAVTETPRPERLQLHPSPSAAAISVHSNRSESIHSQASSSTKQQQHQQHQQGPVQLPLSAGVMQRESSFFGQSSHKAPSVLSKSTGKSANTSMVSLSGPTVSVREITPASRLAMWLNLHSNMETSKPSLWRRKQWQRRFAIFAGNVLYVFKSSSPAATALSLIRLTTNTIVCVNDSFHGRNWVIEVTLPPVSADQSIAQSWYLQTEVRGEMIMLLKQLKASVSELQIQPDVERREEERMRDRKKKQRKEAKTKTDVCPWEVDEFSEGGTGSTESEYDDASDGDHDMEADDQGVLHRIPDDELFPSDDDEPLAINSAGANLDSYSMNNALGGNADMRPVIRSAQGYTGTGGIAEWGAHRLHVPYNPALSSGMKPVKARSFSADPSVNTGRRPSLADALAPPSSAMQEATPIPSYSPEVSPRAPPQTIRARSVLAAANPAVRNSMMLRSDASALIDQMFASASRELSSTRDDGARKSSPSHNAKSISPSAGNLFVVREED</sequence>
<dbReference type="SUPFAM" id="SSF50729">
    <property type="entry name" value="PH domain-like"/>
    <property type="match status" value="1"/>
</dbReference>
<evidence type="ECO:0000256" key="1">
    <source>
        <dbReference type="SAM" id="MobiDB-lite"/>
    </source>
</evidence>
<feature type="compositionally biased region" description="Polar residues" evidence="1">
    <location>
        <begin position="305"/>
        <end position="314"/>
    </location>
</feature>
<feature type="region of interest" description="Disordered" evidence="1">
    <location>
        <begin position="423"/>
        <end position="487"/>
    </location>
</feature>
<dbReference type="OrthoDB" id="185175at2759"/>
<feature type="compositionally biased region" description="Low complexity" evidence="1">
    <location>
        <begin position="898"/>
        <end position="910"/>
    </location>
</feature>
<feature type="compositionally biased region" description="Basic and acidic residues" evidence="1">
    <location>
        <begin position="738"/>
        <end position="747"/>
    </location>
</feature>
<dbReference type="Gene3D" id="2.30.29.30">
    <property type="entry name" value="Pleckstrin-homology domain (PH domain)/Phosphotyrosine-binding domain (PTB)"/>
    <property type="match status" value="1"/>
</dbReference>
<feature type="region of interest" description="Disordered" evidence="1">
    <location>
        <begin position="884"/>
        <end position="932"/>
    </location>
</feature>